<dbReference type="InterPro" id="IPR020846">
    <property type="entry name" value="MFS_dom"/>
</dbReference>
<feature type="transmembrane region" description="Helical" evidence="6">
    <location>
        <begin position="284"/>
        <end position="304"/>
    </location>
</feature>
<dbReference type="InterPro" id="IPR036259">
    <property type="entry name" value="MFS_trans_sf"/>
</dbReference>
<dbReference type="CDD" id="cd17476">
    <property type="entry name" value="MFS_Amf1_MDR_like"/>
    <property type="match status" value="1"/>
</dbReference>
<evidence type="ECO:0000256" key="6">
    <source>
        <dbReference type="SAM" id="Phobius"/>
    </source>
</evidence>
<name>A0ABR1S107_9PEZI</name>
<gene>
    <name evidence="8" type="ORF">PG991_006584</name>
</gene>
<keyword evidence="9" id="KW-1185">Reference proteome</keyword>
<feature type="transmembrane region" description="Helical" evidence="6">
    <location>
        <begin position="258"/>
        <end position="278"/>
    </location>
</feature>
<keyword evidence="2 6" id="KW-0812">Transmembrane</keyword>
<feature type="transmembrane region" description="Helical" evidence="6">
    <location>
        <begin position="484"/>
        <end position="510"/>
    </location>
</feature>
<feature type="transmembrane region" description="Helical" evidence="6">
    <location>
        <begin position="395"/>
        <end position="416"/>
    </location>
</feature>
<evidence type="ECO:0000313" key="8">
    <source>
        <dbReference type="EMBL" id="KAK8023345.1"/>
    </source>
</evidence>
<evidence type="ECO:0000256" key="2">
    <source>
        <dbReference type="ARBA" id="ARBA00022692"/>
    </source>
</evidence>
<dbReference type="PROSITE" id="PS50850">
    <property type="entry name" value="MFS"/>
    <property type="match status" value="1"/>
</dbReference>
<dbReference type="Gene3D" id="1.20.1720.10">
    <property type="entry name" value="Multidrug resistance protein D"/>
    <property type="match status" value="1"/>
</dbReference>
<comment type="subcellular location">
    <subcellularLocation>
        <location evidence="1">Membrane</location>
        <topology evidence="1">Multi-pass membrane protein</topology>
    </subcellularLocation>
</comment>
<feature type="transmembrane region" description="Helical" evidence="6">
    <location>
        <begin position="196"/>
        <end position="217"/>
    </location>
</feature>
<keyword evidence="3 6" id="KW-1133">Transmembrane helix</keyword>
<feature type="transmembrane region" description="Helical" evidence="6">
    <location>
        <begin position="223"/>
        <end position="246"/>
    </location>
</feature>
<dbReference type="Proteomes" id="UP001396898">
    <property type="component" value="Unassembled WGS sequence"/>
</dbReference>
<proteinExistence type="predicted"/>
<dbReference type="SUPFAM" id="SSF103473">
    <property type="entry name" value="MFS general substrate transporter"/>
    <property type="match status" value="1"/>
</dbReference>
<evidence type="ECO:0000256" key="4">
    <source>
        <dbReference type="ARBA" id="ARBA00023136"/>
    </source>
</evidence>
<feature type="region of interest" description="Disordered" evidence="5">
    <location>
        <begin position="1"/>
        <end position="50"/>
    </location>
</feature>
<comment type="caution">
    <text evidence="8">The sequence shown here is derived from an EMBL/GenBank/DDBJ whole genome shotgun (WGS) entry which is preliminary data.</text>
</comment>
<feature type="transmembrane region" description="Helical" evidence="6">
    <location>
        <begin position="357"/>
        <end position="375"/>
    </location>
</feature>
<keyword evidence="4 6" id="KW-0472">Membrane</keyword>
<feature type="transmembrane region" description="Helical" evidence="6">
    <location>
        <begin position="459"/>
        <end position="478"/>
    </location>
</feature>
<feature type="transmembrane region" description="Helical" evidence="6">
    <location>
        <begin position="165"/>
        <end position="184"/>
    </location>
</feature>
<reference evidence="8 9" key="1">
    <citation type="submission" date="2023-01" db="EMBL/GenBank/DDBJ databases">
        <title>Analysis of 21 Apiospora genomes using comparative genomics revels a genus with tremendous synthesis potential of carbohydrate active enzymes and secondary metabolites.</title>
        <authorList>
            <person name="Sorensen T."/>
        </authorList>
    </citation>
    <scope>NUCLEOTIDE SEQUENCE [LARGE SCALE GENOMIC DNA]</scope>
    <source>
        <strain evidence="8 9">CBS 20057</strain>
    </source>
</reference>
<accession>A0ABR1S107</accession>
<feature type="domain" description="Major facilitator superfamily (MFS) profile" evidence="7">
    <location>
        <begin position="127"/>
        <end position="588"/>
    </location>
</feature>
<dbReference type="InterPro" id="IPR011701">
    <property type="entry name" value="MFS"/>
</dbReference>
<feature type="transmembrane region" description="Helical" evidence="6">
    <location>
        <begin position="522"/>
        <end position="544"/>
    </location>
</feature>
<dbReference type="PANTHER" id="PTHR42718:SF1">
    <property type="entry name" value="LOW AFFINITY AMMONIUM TRANSPORTER"/>
    <property type="match status" value="1"/>
</dbReference>
<evidence type="ECO:0000259" key="7">
    <source>
        <dbReference type="PROSITE" id="PS50850"/>
    </source>
</evidence>
<evidence type="ECO:0000256" key="1">
    <source>
        <dbReference type="ARBA" id="ARBA00004141"/>
    </source>
</evidence>
<feature type="transmembrane region" description="Helical" evidence="6">
    <location>
        <begin position="564"/>
        <end position="585"/>
    </location>
</feature>
<dbReference type="PANTHER" id="PTHR42718">
    <property type="entry name" value="MAJOR FACILITATOR SUPERFAMILY MULTIDRUG TRANSPORTER MFSC"/>
    <property type="match status" value="1"/>
</dbReference>
<sequence>MALPRQDFDTDWFPEWLPQHHGAGSPQHGSGLRLSPPDDRGRQRLSRISANLDSEGWPRYDEVESPQDYRRETIYSIQHESEATVAAHRSTLSFTHEADKDLKKSKGAADSPTPPPAAEQMSLLKECLFIATICTAQFTTQVGLTQALGILDRIGESFDVPNPGVLPWFIAGYSLTAGTFILVAGRIGDLWGYKRVFVAGMLWFALWSLVAGLSVYSNYVLFIFARVLQGFGPAVLLPNGLAILGVTYPPGLKKNMAFALFGACAPGGGVFGFVFGALFELAWWPWAFWSFALTLFGLAGFSVWSIPAPERTPDQDRPLREKLVMMDIPGAVTGVVALILFNFAWNQGPAYGWNQPYIGFSLIVSVMFGACFFFIESRWASTPLVPFKVFTGDILFVVGCIACGWACFGIWTFYVTQFVEVLKGATPMLLAAYICPVAIAGAFASGATGLLLSTVRPAWVMLFSLTCFLVGTILVATAPIAQTYWAQLFVAILIIPFGMDTSFPAATVIFSNAVAKEHQGMGAALVATVVNYSISLGLGFAGTIEVNVNNGGRTPADVLLGYRGALYFGIGLCGLGMALSLGFVAKGYWQDSRVKRESYRLEDVEDFHKHSRRHSV</sequence>
<evidence type="ECO:0000256" key="5">
    <source>
        <dbReference type="SAM" id="MobiDB-lite"/>
    </source>
</evidence>
<evidence type="ECO:0000256" key="3">
    <source>
        <dbReference type="ARBA" id="ARBA00022989"/>
    </source>
</evidence>
<protein>
    <recommendedName>
        <fullName evidence="7">Major facilitator superfamily (MFS) profile domain-containing protein</fullName>
    </recommendedName>
</protein>
<feature type="transmembrane region" description="Helical" evidence="6">
    <location>
        <begin position="324"/>
        <end position="345"/>
    </location>
</feature>
<organism evidence="8 9">
    <name type="scientific">Apiospora marii</name>
    <dbReference type="NCBI Taxonomy" id="335849"/>
    <lineage>
        <taxon>Eukaryota</taxon>
        <taxon>Fungi</taxon>
        <taxon>Dikarya</taxon>
        <taxon>Ascomycota</taxon>
        <taxon>Pezizomycotina</taxon>
        <taxon>Sordariomycetes</taxon>
        <taxon>Xylariomycetidae</taxon>
        <taxon>Amphisphaeriales</taxon>
        <taxon>Apiosporaceae</taxon>
        <taxon>Apiospora</taxon>
    </lineage>
</organism>
<dbReference type="Gene3D" id="1.20.1250.20">
    <property type="entry name" value="MFS general substrate transporter like domains"/>
    <property type="match status" value="1"/>
</dbReference>
<evidence type="ECO:0000313" key="9">
    <source>
        <dbReference type="Proteomes" id="UP001396898"/>
    </source>
</evidence>
<dbReference type="EMBL" id="JAQQWI010000008">
    <property type="protein sequence ID" value="KAK8023345.1"/>
    <property type="molecule type" value="Genomic_DNA"/>
</dbReference>
<feature type="transmembrane region" description="Helical" evidence="6">
    <location>
        <begin position="428"/>
        <end position="452"/>
    </location>
</feature>
<dbReference type="Pfam" id="PF07690">
    <property type="entry name" value="MFS_1"/>
    <property type="match status" value="1"/>
</dbReference>